<evidence type="ECO:0000256" key="5">
    <source>
        <dbReference type="ARBA" id="ARBA00023098"/>
    </source>
</evidence>
<organism evidence="7 8">
    <name type="scientific">Strigamia maritima</name>
    <name type="common">European centipede</name>
    <name type="synonym">Geophilus maritimus</name>
    <dbReference type="NCBI Taxonomy" id="126957"/>
    <lineage>
        <taxon>Eukaryota</taxon>
        <taxon>Metazoa</taxon>
        <taxon>Ecdysozoa</taxon>
        <taxon>Arthropoda</taxon>
        <taxon>Myriapoda</taxon>
        <taxon>Chilopoda</taxon>
        <taxon>Pleurostigmophora</taxon>
        <taxon>Geophilomorpha</taxon>
        <taxon>Linotaeniidae</taxon>
        <taxon>Strigamia</taxon>
    </lineage>
</organism>
<dbReference type="InterPro" id="IPR016090">
    <property type="entry name" value="PLA2-like_dom"/>
</dbReference>
<dbReference type="eggNOG" id="ENOG502QTYI">
    <property type="taxonomic scope" value="Eukaryota"/>
</dbReference>
<dbReference type="Proteomes" id="UP000014500">
    <property type="component" value="Unassembled WGS sequence"/>
</dbReference>
<dbReference type="AlphaFoldDB" id="T1IUI3"/>
<name>T1IUI3_STRMM</name>
<dbReference type="Gene3D" id="1.20.90.10">
    <property type="entry name" value="Phospholipase A2 domain"/>
    <property type="match status" value="1"/>
</dbReference>
<protein>
    <recommendedName>
        <fullName evidence="6">Phospholipase A2-like central domain-containing protein</fullName>
    </recommendedName>
</protein>
<accession>T1IUI3</accession>
<evidence type="ECO:0000256" key="2">
    <source>
        <dbReference type="ARBA" id="ARBA00004613"/>
    </source>
</evidence>
<feature type="domain" description="Phospholipase A2-like central" evidence="6">
    <location>
        <begin position="233"/>
        <end position="297"/>
    </location>
</feature>
<keyword evidence="8" id="KW-1185">Reference proteome</keyword>
<dbReference type="HOGENOM" id="CLU_937870_0_0_1"/>
<dbReference type="STRING" id="126957.T1IUI3"/>
<dbReference type="EnsemblMetazoa" id="SMAR004809-RA">
    <property type="protein sequence ID" value="SMAR004809-PA"/>
    <property type="gene ID" value="SMAR004809"/>
</dbReference>
<evidence type="ECO:0000256" key="3">
    <source>
        <dbReference type="ARBA" id="ARBA00022525"/>
    </source>
</evidence>
<evidence type="ECO:0000256" key="4">
    <source>
        <dbReference type="ARBA" id="ARBA00022963"/>
    </source>
</evidence>
<reference evidence="7" key="2">
    <citation type="submission" date="2015-02" db="UniProtKB">
        <authorList>
            <consortium name="EnsemblMetazoa"/>
        </authorList>
    </citation>
    <scope>IDENTIFICATION</scope>
</reference>
<comment type="subcellular location">
    <subcellularLocation>
        <location evidence="2">Secreted</location>
    </subcellularLocation>
</comment>
<keyword evidence="3" id="KW-0964">Secreted</keyword>
<reference evidence="8" key="1">
    <citation type="submission" date="2011-05" db="EMBL/GenBank/DDBJ databases">
        <authorList>
            <person name="Richards S.R."/>
            <person name="Qu J."/>
            <person name="Jiang H."/>
            <person name="Jhangiani S.N."/>
            <person name="Agravi P."/>
            <person name="Goodspeed R."/>
            <person name="Gross S."/>
            <person name="Mandapat C."/>
            <person name="Jackson L."/>
            <person name="Mathew T."/>
            <person name="Pu L."/>
            <person name="Thornton R."/>
            <person name="Saada N."/>
            <person name="Wilczek-Boney K.B."/>
            <person name="Lee S."/>
            <person name="Kovar C."/>
            <person name="Wu Y."/>
            <person name="Scherer S.E."/>
            <person name="Worley K.C."/>
            <person name="Muzny D.M."/>
            <person name="Gibbs R."/>
        </authorList>
    </citation>
    <scope>NUCLEOTIDE SEQUENCE</scope>
    <source>
        <strain evidence="8">Brora</strain>
    </source>
</reference>
<dbReference type="EMBL" id="JH431535">
    <property type="status" value="NOT_ANNOTATED_CDS"/>
    <property type="molecule type" value="Genomic_DNA"/>
</dbReference>
<evidence type="ECO:0000313" key="7">
    <source>
        <dbReference type="EnsemblMetazoa" id="SMAR004809-PA"/>
    </source>
</evidence>
<dbReference type="GO" id="GO:0005576">
    <property type="term" value="C:extracellular region"/>
    <property type="evidence" value="ECO:0007669"/>
    <property type="project" value="UniProtKB-SubCell"/>
</dbReference>
<dbReference type="PROSITE" id="PS00118">
    <property type="entry name" value="PA2_HIS"/>
    <property type="match status" value="1"/>
</dbReference>
<dbReference type="SUPFAM" id="SSF48619">
    <property type="entry name" value="Phospholipase A2, PLA2"/>
    <property type="match status" value="1"/>
</dbReference>
<sequence length="297" mass="33603">MSRDGLRDGGAVQRRKAAPILIGRLPHFLKLFTADAAHASLITHTSQLAMRQVAFVVFIIYTLCTPVITRSRPPNLISQRVLNDGEVEKRIYRDGTFALETSVPGPGSTSQLRLWQVSNGRQFIQTILDSRGKIVDCEFSSDKLEIEEFISTFDGVVTRARVLAEDGTILELERGMNWTIRLTPVDDNNDVVDGDLLLDVKTLRAECKQKHVTVKARMAKFKKGMRNKRDVFIYPGTNWCGVGATTERYNELGFNAAADRCCRQHDFCSHIIEGFSSKYNIFNYRLHTISHCDCDER</sequence>
<keyword evidence="5" id="KW-0443">Lipid metabolism</keyword>
<dbReference type="PhylomeDB" id="T1IUI3"/>
<dbReference type="InterPro" id="IPR033113">
    <property type="entry name" value="PLA2_histidine"/>
</dbReference>
<evidence type="ECO:0000313" key="8">
    <source>
        <dbReference type="Proteomes" id="UP000014500"/>
    </source>
</evidence>
<evidence type="ECO:0000259" key="6">
    <source>
        <dbReference type="Pfam" id="PF05826"/>
    </source>
</evidence>
<evidence type="ECO:0000256" key="1">
    <source>
        <dbReference type="ARBA" id="ARBA00001913"/>
    </source>
</evidence>
<dbReference type="GO" id="GO:0016042">
    <property type="term" value="P:lipid catabolic process"/>
    <property type="evidence" value="ECO:0007669"/>
    <property type="project" value="UniProtKB-KW"/>
</dbReference>
<dbReference type="Pfam" id="PF05826">
    <property type="entry name" value="Phospholip_A2_2"/>
    <property type="match status" value="1"/>
</dbReference>
<dbReference type="GO" id="GO:0004623">
    <property type="term" value="F:phospholipase A2 activity"/>
    <property type="evidence" value="ECO:0007669"/>
    <property type="project" value="InterPro"/>
</dbReference>
<dbReference type="InterPro" id="IPR036444">
    <property type="entry name" value="PLipase_A2_dom_sf"/>
</dbReference>
<proteinExistence type="predicted"/>
<dbReference type="OMA" id="HLFNYRF"/>
<dbReference type="PANTHER" id="PTHR12253">
    <property type="entry name" value="RH14732P"/>
    <property type="match status" value="1"/>
</dbReference>
<comment type="cofactor">
    <cofactor evidence="1">
        <name>Ca(2+)</name>
        <dbReference type="ChEBI" id="CHEBI:29108"/>
    </cofactor>
</comment>
<dbReference type="GO" id="GO:0050482">
    <property type="term" value="P:arachidonate secretion"/>
    <property type="evidence" value="ECO:0007669"/>
    <property type="project" value="InterPro"/>
</dbReference>
<keyword evidence="4" id="KW-0442">Lipid degradation</keyword>
<dbReference type="GO" id="GO:0006644">
    <property type="term" value="P:phospholipid metabolic process"/>
    <property type="evidence" value="ECO:0007669"/>
    <property type="project" value="InterPro"/>
</dbReference>